<dbReference type="Proteomes" id="UP001163835">
    <property type="component" value="Unassembled WGS sequence"/>
</dbReference>
<sequence>MPLQSSPVLYMIVAWSFLFTLSWFTSRVMIECFWVIVMLKRQSEVPKITHQAYGLRALVNSGRPEFISPGYWENQIGRFHYQNEMHKHNEHNYHGSLSLHSDSDSEHDEHKEGKNYVELKITVNVYAFSKLNFIYTSELLLDDASTINYLRSKGLHSDNTLIVSPGPYVNTKPQYLNNLTFTFPPNVLLPRSSPTRKGYHRNPLQINAEPTDVEKATTNDFANWMKWPKKIIDLPPDIKPWLDFNMAPWSKKGSQLRGTGQAHKVKKWPQAIISAQKTPSTIGVQI</sequence>
<keyword evidence="2" id="KW-1185">Reference proteome</keyword>
<organism evidence="1 2">
    <name type="scientific">Lentinula aff. lateritia</name>
    <dbReference type="NCBI Taxonomy" id="2804960"/>
    <lineage>
        <taxon>Eukaryota</taxon>
        <taxon>Fungi</taxon>
        <taxon>Dikarya</taxon>
        <taxon>Basidiomycota</taxon>
        <taxon>Agaricomycotina</taxon>
        <taxon>Agaricomycetes</taxon>
        <taxon>Agaricomycetidae</taxon>
        <taxon>Agaricales</taxon>
        <taxon>Marasmiineae</taxon>
        <taxon>Omphalotaceae</taxon>
        <taxon>Lentinula</taxon>
    </lineage>
</organism>
<evidence type="ECO:0000313" key="1">
    <source>
        <dbReference type="EMBL" id="KAJ3806124.1"/>
    </source>
</evidence>
<reference evidence="1" key="1">
    <citation type="submission" date="2022-09" db="EMBL/GenBank/DDBJ databases">
        <title>A Global Phylogenomic Analysis of the Shiitake Genus Lentinula.</title>
        <authorList>
            <consortium name="DOE Joint Genome Institute"/>
            <person name="Sierra-Patev S."/>
            <person name="Min B."/>
            <person name="Naranjo-Ortiz M."/>
            <person name="Looney B."/>
            <person name="Konkel Z."/>
            <person name="Slot J.C."/>
            <person name="Sakamoto Y."/>
            <person name="Steenwyk J.L."/>
            <person name="Rokas A."/>
            <person name="Carro J."/>
            <person name="Camarero S."/>
            <person name="Ferreira P."/>
            <person name="Molpeceres G."/>
            <person name="Ruiz-Duenas F.J."/>
            <person name="Serrano A."/>
            <person name="Henrissat B."/>
            <person name="Drula E."/>
            <person name="Hughes K.W."/>
            <person name="Mata J.L."/>
            <person name="Ishikawa N.K."/>
            <person name="Vargas-Isla R."/>
            <person name="Ushijima S."/>
            <person name="Smith C.A."/>
            <person name="Ahrendt S."/>
            <person name="Andreopoulos W."/>
            <person name="He G."/>
            <person name="Labutti K."/>
            <person name="Lipzen A."/>
            <person name="Ng V."/>
            <person name="Riley R."/>
            <person name="Sandor L."/>
            <person name="Barry K."/>
            <person name="Martinez A.T."/>
            <person name="Xiao Y."/>
            <person name="Gibbons J.G."/>
            <person name="Terashima K."/>
            <person name="Grigoriev I.V."/>
            <person name="Hibbett D.S."/>
        </authorList>
    </citation>
    <scope>NUCLEOTIDE SEQUENCE</scope>
    <source>
        <strain evidence="1">TMI1499</strain>
    </source>
</reference>
<proteinExistence type="predicted"/>
<dbReference type="EMBL" id="MU795472">
    <property type="protein sequence ID" value="KAJ3806124.1"/>
    <property type="molecule type" value="Genomic_DNA"/>
</dbReference>
<evidence type="ECO:0000313" key="2">
    <source>
        <dbReference type="Proteomes" id="UP001163835"/>
    </source>
</evidence>
<comment type="caution">
    <text evidence="1">The sequence shown here is derived from an EMBL/GenBank/DDBJ whole genome shotgun (WGS) entry which is preliminary data.</text>
</comment>
<protein>
    <submittedName>
        <fullName evidence="1">Uncharacterized protein</fullName>
    </submittedName>
</protein>
<accession>A0ACC1TMY3</accession>
<name>A0ACC1TMY3_9AGAR</name>
<gene>
    <name evidence="1" type="ORF">F5876DRAFT_69210</name>
</gene>